<dbReference type="PANTHER" id="PTHR11552">
    <property type="entry name" value="GLUCOSE-METHANOL-CHOLINE GMC OXIDOREDUCTASE"/>
    <property type="match status" value="1"/>
</dbReference>
<dbReference type="Pfam" id="PF00732">
    <property type="entry name" value="GMC_oxred_N"/>
    <property type="match status" value="1"/>
</dbReference>
<dbReference type="PIRSF" id="PIRSF000137">
    <property type="entry name" value="Alcohol_oxidase"/>
    <property type="match status" value="1"/>
</dbReference>
<feature type="domain" description="Glucose-methanol-choline oxidoreductase N-terminal" evidence="5">
    <location>
        <begin position="275"/>
        <end position="289"/>
    </location>
</feature>
<feature type="binding site" evidence="2">
    <location>
        <begin position="23"/>
        <end position="24"/>
    </location>
    <ligand>
        <name>FAD</name>
        <dbReference type="ChEBI" id="CHEBI:57692"/>
    </ligand>
</feature>
<dbReference type="GO" id="GO:0050660">
    <property type="term" value="F:flavin adenine dinucleotide binding"/>
    <property type="evidence" value="ECO:0007669"/>
    <property type="project" value="InterPro"/>
</dbReference>
<dbReference type="InterPro" id="IPR036188">
    <property type="entry name" value="FAD/NAD-bd_sf"/>
</dbReference>
<dbReference type="InterPro" id="IPR012132">
    <property type="entry name" value="GMC_OxRdtase"/>
</dbReference>
<feature type="binding site" evidence="2">
    <location>
        <position position="234"/>
    </location>
    <ligand>
        <name>FAD</name>
        <dbReference type="ChEBI" id="CHEBI:57692"/>
    </ligand>
</feature>
<keyword evidence="3" id="KW-0285">Flavoprotein</keyword>
<evidence type="ECO:0000313" key="7">
    <source>
        <dbReference type="Proteomes" id="UP000813444"/>
    </source>
</evidence>
<dbReference type="PANTHER" id="PTHR11552:SF78">
    <property type="entry name" value="GLUCOSE-METHANOL-CHOLINE OXIDOREDUCTASE N-TERMINAL DOMAIN-CONTAINING PROTEIN"/>
    <property type="match status" value="1"/>
</dbReference>
<dbReference type="Proteomes" id="UP000813444">
    <property type="component" value="Unassembled WGS sequence"/>
</dbReference>
<dbReference type="SUPFAM" id="SSF51905">
    <property type="entry name" value="FAD/NAD(P)-binding domain"/>
    <property type="match status" value="1"/>
</dbReference>
<dbReference type="Pfam" id="PF05199">
    <property type="entry name" value="GMC_oxred_C"/>
    <property type="match status" value="1"/>
</dbReference>
<dbReference type="Gene3D" id="3.30.560.10">
    <property type="entry name" value="Glucose Oxidase, domain 3"/>
    <property type="match status" value="1"/>
</dbReference>
<evidence type="ECO:0000256" key="2">
    <source>
        <dbReference type="PIRSR" id="PIRSR000137-2"/>
    </source>
</evidence>
<evidence type="ECO:0000256" key="1">
    <source>
        <dbReference type="ARBA" id="ARBA00010790"/>
    </source>
</evidence>
<dbReference type="Gene3D" id="3.50.50.60">
    <property type="entry name" value="FAD/NAD(P)-binding domain"/>
    <property type="match status" value="1"/>
</dbReference>
<dbReference type="PROSITE" id="PS00624">
    <property type="entry name" value="GMC_OXRED_2"/>
    <property type="match status" value="1"/>
</dbReference>
<dbReference type="AlphaFoldDB" id="A0A8K0SIA0"/>
<gene>
    <name evidence="6" type="ORF">B0I35DRAFT_445784</name>
</gene>
<dbReference type="OrthoDB" id="269227at2759"/>
<proteinExistence type="inferred from homology"/>
<dbReference type="SUPFAM" id="SSF54373">
    <property type="entry name" value="FAD-linked reductases, C-terminal domain"/>
    <property type="match status" value="1"/>
</dbReference>
<dbReference type="GO" id="GO:0016614">
    <property type="term" value="F:oxidoreductase activity, acting on CH-OH group of donors"/>
    <property type="evidence" value="ECO:0007669"/>
    <property type="project" value="InterPro"/>
</dbReference>
<feature type="binding site" evidence="2">
    <location>
        <begin position="529"/>
        <end position="530"/>
    </location>
    <ligand>
        <name>FAD</name>
        <dbReference type="ChEBI" id="CHEBI:57692"/>
    </ligand>
</feature>
<keyword evidence="2 3" id="KW-0274">FAD</keyword>
<reference evidence="6" key="1">
    <citation type="journal article" date="2021" name="Nat. Commun.">
        <title>Genetic determinants of endophytism in the Arabidopsis root mycobiome.</title>
        <authorList>
            <person name="Mesny F."/>
            <person name="Miyauchi S."/>
            <person name="Thiergart T."/>
            <person name="Pickel B."/>
            <person name="Atanasova L."/>
            <person name="Karlsson M."/>
            <person name="Huettel B."/>
            <person name="Barry K.W."/>
            <person name="Haridas S."/>
            <person name="Chen C."/>
            <person name="Bauer D."/>
            <person name="Andreopoulos W."/>
            <person name="Pangilinan J."/>
            <person name="LaButti K."/>
            <person name="Riley R."/>
            <person name="Lipzen A."/>
            <person name="Clum A."/>
            <person name="Drula E."/>
            <person name="Henrissat B."/>
            <person name="Kohler A."/>
            <person name="Grigoriev I.V."/>
            <person name="Martin F.M."/>
            <person name="Hacquard S."/>
        </authorList>
    </citation>
    <scope>NUCLEOTIDE SEQUENCE</scope>
    <source>
        <strain evidence="6">MPI-CAGE-CH-0235</strain>
    </source>
</reference>
<dbReference type="InterPro" id="IPR007867">
    <property type="entry name" value="GMC_OxRtase_C"/>
</dbReference>
<organism evidence="6 7">
    <name type="scientific">Stachybotrys elegans</name>
    <dbReference type="NCBI Taxonomy" id="80388"/>
    <lineage>
        <taxon>Eukaryota</taxon>
        <taxon>Fungi</taxon>
        <taxon>Dikarya</taxon>
        <taxon>Ascomycota</taxon>
        <taxon>Pezizomycotina</taxon>
        <taxon>Sordariomycetes</taxon>
        <taxon>Hypocreomycetidae</taxon>
        <taxon>Hypocreales</taxon>
        <taxon>Stachybotryaceae</taxon>
        <taxon>Stachybotrys</taxon>
    </lineage>
</organism>
<dbReference type="EMBL" id="JAGPNK010000026">
    <property type="protein sequence ID" value="KAH7304051.1"/>
    <property type="molecule type" value="Genomic_DNA"/>
</dbReference>
<evidence type="ECO:0000259" key="5">
    <source>
        <dbReference type="PROSITE" id="PS00624"/>
    </source>
</evidence>
<feature type="domain" description="Glucose-methanol-choline oxidoreductase N-terminal" evidence="4">
    <location>
        <begin position="94"/>
        <end position="117"/>
    </location>
</feature>
<protein>
    <submittedName>
        <fullName evidence="6">GMC oxidoreductase-domain-containing protein</fullName>
    </submittedName>
</protein>
<comment type="cofactor">
    <cofactor evidence="2">
        <name>FAD</name>
        <dbReference type="ChEBI" id="CHEBI:57692"/>
    </cofactor>
</comment>
<dbReference type="InterPro" id="IPR000172">
    <property type="entry name" value="GMC_OxRdtase_N"/>
</dbReference>
<evidence type="ECO:0000256" key="3">
    <source>
        <dbReference type="RuleBase" id="RU003968"/>
    </source>
</evidence>
<evidence type="ECO:0000313" key="6">
    <source>
        <dbReference type="EMBL" id="KAH7304051.1"/>
    </source>
</evidence>
<dbReference type="PROSITE" id="PS00623">
    <property type="entry name" value="GMC_OXRED_1"/>
    <property type="match status" value="1"/>
</dbReference>
<accession>A0A8K0SIA0</accession>
<comment type="caution">
    <text evidence="6">The sequence shown here is derived from an EMBL/GenBank/DDBJ whole genome shotgun (WGS) entry which is preliminary data.</text>
</comment>
<name>A0A8K0SIA0_9HYPO</name>
<sequence>MPLYVNLPQNHDEFDVVIAGGGTSGCIIAARLADADPNLSILVIEAGLNNVGEATLTHPAFWISQIIPSSQFTLFYQGAPSKFLSGRGPVVPAGNTLGGGSSINLMQYSRGQRCDYDNWKTPGWSADDILPYMKKLETYSGPDPRQVHGHDGPIHVSGGTFRCERFSKDLLDSLGKAGWPETEDLNTMDTVNRSMRAMRYVDEQGNRQDTATKYLHPRLDEKHPNLHVVVRSRVDRILFNEDKKAVAVVYQPESSPESAPARTVKARKTVVLTAGAMGSPLILERSGVGNPDIIKRSGIELVADLPAVGENYDDHHMMIYAYKSNLEPNETLDGVISGRSKPADMIANKDKLLGWNGVDVQAKVRPSDEDVASLGPQFQAAWEKDFKPQPEKPLMLLASTICFPGDPTGQPEGQYFGMVSFTVHPFSRGHIHIRSSDLYSTPEFDPGFFSDDGFDIESHLWMYKKQREITRRMGVFQGEVASWHPQFPPGSKAACLETPDGTETANIEYSAEDDEAILQWLRGHVDTTWHSMGTCRMAPVNEGGVVDSRLNVHGVQGLKVADMGIPPSNVAANTNNTAMVIGEKAADILIQDLGLST</sequence>
<keyword evidence="7" id="KW-1185">Reference proteome</keyword>
<comment type="similarity">
    <text evidence="1 3">Belongs to the GMC oxidoreductase family.</text>
</comment>
<evidence type="ECO:0000259" key="4">
    <source>
        <dbReference type="PROSITE" id="PS00623"/>
    </source>
</evidence>